<sequence length="44" mass="5142">HGLVGKELRLKYIRKLGYRRVHSETSAGGWLYPPKYPNFKTINP</sequence>
<accession>A0A0K2TSD7</accession>
<evidence type="ECO:0000313" key="1">
    <source>
        <dbReference type="EMBL" id="CDW28587.1"/>
    </source>
</evidence>
<feature type="non-terminal residue" evidence="1">
    <location>
        <position position="44"/>
    </location>
</feature>
<proteinExistence type="predicted"/>
<name>A0A0K2TSD7_LEPSM</name>
<protein>
    <submittedName>
        <fullName evidence="1">Uncharacterized protein</fullName>
    </submittedName>
</protein>
<organism evidence="1">
    <name type="scientific">Lepeophtheirus salmonis</name>
    <name type="common">Salmon louse</name>
    <name type="synonym">Caligus salmonis</name>
    <dbReference type="NCBI Taxonomy" id="72036"/>
    <lineage>
        <taxon>Eukaryota</taxon>
        <taxon>Metazoa</taxon>
        <taxon>Ecdysozoa</taxon>
        <taxon>Arthropoda</taxon>
        <taxon>Crustacea</taxon>
        <taxon>Multicrustacea</taxon>
        <taxon>Hexanauplia</taxon>
        <taxon>Copepoda</taxon>
        <taxon>Siphonostomatoida</taxon>
        <taxon>Caligidae</taxon>
        <taxon>Lepeophtheirus</taxon>
    </lineage>
</organism>
<dbReference type="EMBL" id="HACA01011226">
    <property type="protein sequence ID" value="CDW28587.1"/>
    <property type="molecule type" value="Transcribed_RNA"/>
</dbReference>
<reference evidence="1" key="1">
    <citation type="submission" date="2014-05" db="EMBL/GenBank/DDBJ databases">
        <authorList>
            <person name="Chronopoulou M."/>
        </authorList>
    </citation>
    <scope>NUCLEOTIDE SEQUENCE</scope>
    <source>
        <tissue evidence="1">Whole organism</tissue>
    </source>
</reference>
<feature type="non-terminal residue" evidence="1">
    <location>
        <position position="1"/>
    </location>
</feature>
<dbReference type="AlphaFoldDB" id="A0A0K2TSD7"/>